<organism evidence="1 2">
    <name type="scientific">Brassica cretica</name>
    <name type="common">Mustard</name>
    <dbReference type="NCBI Taxonomy" id="69181"/>
    <lineage>
        <taxon>Eukaryota</taxon>
        <taxon>Viridiplantae</taxon>
        <taxon>Streptophyta</taxon>
        <taxon>Embryophyta</taxon>
        <taxon>Tracheophyta</taxon>
        <taxon>Spermatophyta</taxon>
        <taxon>Magnoliopsida</taxon>
        <taxon>eudicotyledons</taxon>
        <taxon>Gunneridae</taxon>
        <taxon>Pentapetalae</taxon>
        <taxon>rosids</taxon>
        <taxon>malvids</taxon>
        <taxon>Brassicales</taxon>
        <taxon>Brassicaceae</taxon>
        <taxon>Brassiceae</taxon>
        <taxon>Brassica</taxon>
    </lineage>
</organism>
<evidence type="ECO:0000313" key="2">
    <source>
        <dbReference type="Proteomes" id="UP000266723"/>
    </source>
</evidence>
<gene>
    <name evidence="1" type="ORF">DY000_02031355</name>
</gene>
<comment type="caution">
    <text evidence="1">The sequence shown here is derived from an EMBL/GenBank/DDBJ whole genome shotgun (WGS) entry which is preliminary data.</text>
</comment>
<evidence type="ECO:0000313" key="1">
    <source>
        <dbReference type="EMBL" id="KAF3577420.1"/>
    </source>
</evidence>
<sequence>MDENGSNSWYIKDFDLIIAGLRSECVLPSFSTEPVGQDPVAEDAGGSMALNPDVVIGEGMAVFYLGTCCLWL</sequence>
<accession>A0ABQ7DJB1</accession>
<reference evidence="1 2" key="1">
    <citation type="journal article" date="2020" name="BMC Genomics">
        <title>Intraspecific diversification of the crop wild relative Brassica cretica Lam. using demographic model selection.</title>
        <authorList>
            <person name="Kioukis A."/>
            <person name="Michalopoulou V.A."/>
            <person name="Briers L."/>
            <person name="Pirintsos S."/>
            <person name="Studholme D.J."/>
            <person name="Pavlidis P."/>
            <person name="Sarris P.F."/>
        </authorList>
    </citation>
    <scope>NUCLEOTIDE SEQUENCE [LARGE SCALE GENOMIC DNA]</scope>
    <source>
        <strain evidence="2">cv. PFS-1207/04</strain>
    </source>
</reference>
<dbReference type="EMBL" id="QGKV02000649">
    <property type="protein sequence ID" value="KAF3577420.1"/>
    <property type="molecule type" value="Genomic_DNA"/>
</dbReference>
<keyword evidence="2" id="KW-1185">Reference proteome</keyword>
<protein>
    <submittedName>
        <fullName evidence="1">Uncharacterized protein</fullName>
    </submittedName>
</protein>
<dbReference type="Proteomes" id="UP000266723">
    <property type="component" value="Unassembled WGS sequence"/>
</dbReference>
<name>A0ABQ7DJB1_BRACR</name>
<proteinExistence type="predicted"/>